<feature type="compositionally biased region" description="Polar residues" evidence="1">
    <location>
        <begin position="802"/>
        <end position="821"/>
    </location>
</feature>
<feature type="compositionally biased region" description="Polar residues" evidence="1">
    <location>
        <begin position="165"/>
        <end position="186"/>
    </location>
</feature>
<dbReference type="InParanoid" id="A0A165PS65"/>
<feature type="region of interest" description="Disordered" evidence="1">
    <location>
        <begin position="596"/>
        <end position="647"/>
    </location>
</feature>
<feature type="compositionally biased region" description="Polar residues" evidence="1">
    <location>
        <begin position="484"/>
        <end position="496"/>
    </location>
</feature>
<feature type="compositionally biased region" description="Low complexity" evidence="1">
    <location>
        <begin position="190"/>
        <end position="206"/>
    </location>
</feature>
<evidence type="ECO:0000256" key="1">
    <source>
        <dbReference type="SAM" id="MobiDB-lite"/>
    </source>
</evidence>
<dbReference type="AlphaFoldDB" id="A0A165PS65"/>
<feature type="compositionally biased region" description="Basic and acidic residues" evidence="1">
    <location>
        <begin position="926"/>
        <end position="935"/>
    </location>
</feature>
<dbReference type="STRING" id="1314782.A0A165PS65"/>
<dbReference type="EMBL" id="KV425607">
    <property type="protein sequence ID" value="KZT21418.1"/>
    <property type="molecule type" value="Genomic_DNA"/>
</dbReference>
<feature type="region of interest" description="Disordered" evidence="1">
    <location>
        <begin position="458"/>
        <end position="518"/>
    </location>
</feature>
<feature type="compositionally biased region" description="Polar residues" evidence="1">
    <location>
        <begin position="211"/>
        <end position="222"/>
    </location>
</feature>
<gene>
    <name evidence="2" type="ORF">NEOLEDRAFT_758453</name>
</gene>
<dbReference type="OrthoDB" id="28208at2759"/>
<feature type="compositionally biased region" description="Gly residues" evidence="1">
    <location>
        <begin position="692"/>
        <end position="702"/>
    </location>
</feature>
<feature type="compositionally biased region" description="Basic and acidic residues" evidence="1">
    <location>
        <begin position="748"/>
        <end position="760"/>
    </location>
</feature>
<feature type="compositionally biased region" description="Low complexity" evidence="1">
    <location>
        <begin position="735"/>
        <end position="747"/>
    </location>
</feature>
<protein>
    <submittedName>
        <fullName evidence="2">Uncharacterized protein</fullName>
    </submittedName>
</protein>
<feature type="region of interest" description="Disordered" evidence="1">
    <location>
        <begin position="880"/>
        <end position="902"/>
    </location>
</feature>
<feature type="region of interest" description="Disordered" evidence="1">
    <location>
        <begin position="980"/>
        <end position="1004"/>
    </location>
</feature>
<organism evidence="2 3">
    <name type="scientific">Neolentinus lepideus HHB14362 ss-1</name>
    <dbReference type="NCBI Taxonomy" id="1314782"/>
    <lineage>
        <taxon>Eukaryota</taxon>
        <taxon>Fungi</taxon>
        <taxon>Dikarya</taxon>
        <taxon>Basidiomycota</taxon>
        <taxon>Agaricomycotina</taxon>
        <taxon>Agaricomycetes</taxon>
        <taxon>Gloeophyllales</taxon>
        <taxon>Gloeophyllaceae</taxon>
        <taxon>Neolentinus</taxon>
    </lineage>
</organism>
<proteinExistence type="predicted"/>
<evidence type="ECO:0000313" key="3">
    <source>
        <dbReference type="Proteomes" id="UP000076761"/>
    </source>
</evidence>
<feature type="compositionally biased region" description="Polar residues" evidence="1">
    <location>
        <begin position="984"/>
        <end position="999"/>
    </location>
</feature>
<feature type="compositionally biased region" description="Polar residues" evidence="1">
    <location>
        <begin position="113"/>
        <end position="130"/>
    </location>
</feature>
<feature type="compositionally biased region" description="Polar residues" evidence="1">
    <location>
        <begin position="78"/>
        <end position="93"/>
    </location>
</feature>
<feature type="region of interest" description="Disordered" evidence="1">
    <location>
        <begin position="659"/>
        <end position="847"/>
    </location>
</feature>
<name>A0A165PS65_9AGAM</name>
<sequence length="1038" mass="112448">MATAIPPSPADSMGLLASNVHSHIGAYPRNLDISELDLKDHRYPSVMPPSRGSDRRSSVMMSGAGFSRDDDGRGVNGRSDSPMRSSVVDSLSPDQRGRMTDSPRPYDAWADVQQHQQLQLKESYSSSNGGSRRVIDRYASSLNDHSPQAGGSGEVRQNGPDTLRETSTTPQDPSSRPRSATQNQTWADHPAALLPSSPRHPSLPAAGVGAGTNNNLSSSTMLPASGSPSYNASSSVPIPVSPKPRAYAQHPTYVTPTAAPNPVNLVLSQNSPVPQEEVCIECAMRDQDMADVDVTSPGVWERESDIFYLELCQKEEQEEASGSVSSDPHRPKAKGDFLTEHHLKIWISMNPKEPSARQQTVASYVKSQRMLLEAETLARAQALQESRLLENKMRDTYSQLRRSAYELGSSAVPDDDTGGIRIKTPRSASMPSAGILNSHSREVTLLENGMIVEHVDVRKEEKERKKEEKRERSRARKSSRSSMIDVNSIYSVQSPLPHTDGGMHSGPRPGPRYAQSIPGRPLSVLTADRPAIPRAYSQASFSDVQSIGSASPNRRSRFFGLGNLSPGWRSQNSLAASGMSGSMVDMHVALQREHARTGHGVHPSVDIGSNAPSLRLSQMWPGDTQLDPADFRGPKSDTVKSKKKKKGLAKIWRIVTGGASKSENHVGSNGHDHPDDDLPLAPPPPLSYLVDRGGGGLSGGDQGMSSPRQSMPSLSSSISQSYPVSPAGMSPPTAPSSLLPSPSSSRKSVPDRDAGYDHQKNSGPDDPEMRQIYPTAADEPRSPSMRNMQAVLSEPEPRGRSFQGSINSSYGTTLSPSTTRPASLMKREKSLPPLPDEAGVRFPTDTRPQTMFTYEPPILPSGLVAPQAPFRTNEVRRQSFGGIGSRPQLSMNGPPKGAMMTGPGAIVGAPFASKYNEFGGSRRSLGRLDDGRYESQLRPTSRAQTPGKRKSRFGLSSLFGKKSPAPQDVRDVHVISPVPDYTGWRTSDSGEGQQGSGHSTLPRMSVISRRNLEDLVQQDAEFVAYRYPSNDQRIDLLR</sequence>
<evidence type="ECO:0000313" key="2">
    <source>
        <dbReference type="EMBL" id="KZT21418.1"/>
    </source>
</evidence>
<accession>A0A165PS65</accession>
<feature type="compositionally biased region" description="Basic and acidic residues" evidence="1">
    <location>
        <begin position="458"/>
        <end position="471"/>
    </location>
</feature>
<feature type="region of interest" description="Disordered" evidence="1">
    <location>
        <begin position="918"/>
        <end position="966"/>
    </location>
</feature>
<dbReference type="Proteomes" id="UP000076761">
    <property type="component" value="Unassembled WGS sequence"/>
</dbReference>
<reference evidence="2 3" key="1">
    <citation type="journal article" date="2016" name="Mol. Biol. Evol.">
        <title>Comparative Genomics of Early-Diverging Mushroom-Forming Fungi Provides Insights into the Origins of Lignocellulose Decay Capabilities.</title>
        <authorList>
            <person name="Nagy L.G."/>
            <person name="Riley R."/>
            <person name="Tritt A."/>
            <person name="Adam C."/>
            <person name="Daum C."/>
            <person name="Floudas D."/>
            <person name="Sun H."/>
            <person name="Yadav J.S."/>
            <person name="Pangilinan J."/>
            <person name="Larsson K.H."/>
            <person name="Matsuura K."/>
            <person name="Barry K."/>
            <person name="Labutti K."/>
            <person name="Kuo R."/>
            <person name="Ohm R.A."/>
            <person name="Bhattacharya S.S."/>
            <person name="Shirouzu T."/>
            <person name="Yoshinaga Y."/>
            <person name="Martin F.M."/>
            <person name="Grigoriev I.V."/>
            <person name="Hibbett D.S."/>
        </authorList>
    </citation>
    <scope>NUCLEOTIDE SEQUENCE [LARGE SCALE GENOMIC DNA]</scope>
    <source>
        <strain evidence="2 3">HHB14362 ss-1</strain>
    </source>
</reference>
<feature type="compositionally biased region" description="Low complexity" evidence="1">
    <location>
        <begin position="703"/>
        <end position="726"/>
    </location>
</feature>
<keyword evidence="3" id="KW-1185">Reference proteome</keyword>
<feature type="compositionally biased region" description="Basic and acidic residues" evidence="1">
    <location>
        <begin position="629"/>
        <end position="640"/>
    </location>
</feature>
<feature type="region of interest" description="Disordered" evidence="1">
    <location>
        <begin position="41"/>
        <end position="231"/>
    </location>
</feature>